<dbReference type="EMBL" id="UYRX01001002">
    <property type="protein sequence ID" value="VDK87638.1"/>
    <property type="molecule type" value="Genomic_DNA"/>
</dbReference>
<reference evidence="3 4" key="1">
    <citation type="submission" date="2018-08" db="EMBL/GenBank/DDBJ databases">
        <authorList>
            <person name="Laetsch R D."/>
            <person name="Stevens L."/>
            <person name="Kumar S."/>
            <person name="Blaxter L. M."/>
        </authorList>
    </citation>
    <scope>NUCLEOTIDE SEQUENCE [LARGE SCALE GENOMIC DNA]</scope>
</reference>
<organism evidence="3 4">
    <name type="scientific">Litomosoides sigmodontis</name>
    <name type="common">Filarial nematode worm</name>
    <dbReference type="NCBI Taxonomy" id="42156"/>
    <lineage>
        <taxon>Eukaryota</taxon>
        <taxon>Metazoa</taxon>
        <taxon>Ecdysozoa</taxon>
        <taxon>Nematoda</taxon>
        <taxon>Chromadorea</taxon>
        <taxon>Rhabditida</taxon>
        <taxon>Spirurina</taxon>
        <taxon>Spiruromorpha</taxon>
        <taxon>Filarioidea</taxon>
        <taxon>Onchocercidae</taxon>
        <taxon>Litomosoides</taxon>
    </lineage>
</organism>
<protein>
    <recommendedName>
        <fullName evidence="2">Orn/DAP/Arg decarboxylase 2 N-terminal domain-containing protein</fullName>
    </recommendedName>
</protein>
<evidence type="ECO:0000259" key="2">
    <source>
        <dbReference type="Pfam" id="PF02784"/>
    </source>
</evidence>
<evidence type="ECO:0000256" key="1">
    <source>
        <dbReference type="SAM" id="MobiDB-lite"/>
    </source>
</evidence>
<dbReference type="Gene3D" id="3.20.20.10">
    <property type="entry name" value="Alanine racemase"/>
    <property type="match status" value="1"/>
</dbReference>
<dbReference type="GO" id="GO:0003824">
    <property type="term" value="F:catalytic activity"/>
    <property type="evidence" value="ECO:0007669"/>
    <property type="project" value="InterPro"/>
</dbReference>
<dbReference type="InterPro" id="IPR009006">
    <property type="entry name" value="Ala_racemase/Decarboxylase_C"/>
</dbReference>
<dbReference type="Pfam" id="PF02784">
    <property type="entry name" value="Orn_Arg_deC_N"/>
    <property type="match status" value="1"/>
</dbReference>
<dbReference type="Proteomes" id="UP000277928">
    <property type="component" value="Unassembled WGS sequence"/>
</dbReference>
<dbReference type="SUPFAM" id="SSF51419">
    <property type="entry name" value="PLP-binding barrel"/>
    <property type="match status" value="1"/>
</dbReference>
<dbReference type="InterPro" id="IPR002433">
    <property type="entry name" value="Orn_de-COase"/>
</dbReference>
<evidence type="ECO:0000313" key="4">
    <source>
        <dbReference type="Proteomes" id="UP000277928"/>
    </source>
</evidence>
<evidence type="ECO:0000313" key="3">
    <source>
        <dbReference type="EMBL" id="VDK87638.1"/>
    </source>
</evidence>
<dbReference type="InterPro" id="IPR000183">
    <property type="entry name" value="Orn/DAP/Arg_de-COase"/>
</dbReference>
<dbReference type="OMA" id="AMKNFSM"/>
<dbReference type="PANTHER" id="PTHR11482">
    <property type="entry name" value="ARGININE/DIAMINOPIMELATE/ORNITHINE DECARBOXYLASE"/>
    <property type="match status" value="1"/>
</dbReference>
<dbReference type="Gene3D" id="2.40.37.10">
    <property type="entry name" value="Lyase, Ornithine Decarboxylase, Chain A, domain 1"/>
    <property type="match status" value="1"/>
</dbReference>
<dbReference type="InterPro" id="IPR022644">
    <property type="entry name" value="De-COase2_N"/>
</dbReference>
<feature type="region of interest" description="Disordered" evidence="1">
    <location>
        <begin position="456"/>
        <end position="475"/>
    </location>
</feature>
<accession>A0A3P6V621</accession>
<dbReference type="PRINTS" id="PR01182">
    <property type="entry name" value="ORNDCRBXLASE"/>
</dbReference>
<dbReference type="SUPFAM" id="SSF50621">
    <property type="entry name" value="Alanine racemase C-terminal domain-like"/>
    <property type="match status" value="1"/>
</dbReference>
<dbReference type="OrthoDB" id="5034579at2759"/>
<dbReference type="PANTHER" id="PTHR11482:SF56">
    <property type="entry name" value="ANTIZYME INHIBITOR 1"/>
    <property type="match status" value="1"/>
</dbReference>
<feature type="domain" description="Orn/DAP/Arg decarboxylase 2 N-terminal" evidence="2">
    <location>
        <begin position="77"/>
        <end position="312"/>
    </location>
</feature>
<sequence length="493" mass="55418">MKLHPFYRIAVMAPVHSLDIYNSQICDKTYQSAKVVKQCDVKANYSDDYFNAVRKLVGTKVAKGNYDPFFVMNVELIDSILKNWFEKMRDIKPYYALRCNSDDVLLKLLTRNSDMGLCCSNRYEAEMAMKIVNVDRIIYRNPLWTRGNIRHARECGIQTVIIETEDDLKRFAMYYPEASIILRVTMDRKIISDPFTEDNLDVEKAISLLRNMMGSSMKIRGVSLSLRIVSSTPAVYSYAIGQCRRLFDIGLGIGHKMDILDVGDGFPSMSTTGGLSFDQIAQSLHAAFACFFPSKLFKDMKIIAEPGSYFAASSFSLITRVVDKQLIDGSFLTNDESDAGSVGYVYQINEGFYGAFGCKLLTHRNPICSPLMIFGEKINTYAAVIGPEACDTDVVLSLTRLPPLEVGDWLIWHDMGAYTVGNHGRSERDSLVIQYYYKNEEIRTVFLDSKTVSSGDIPNETGNSSSNSVHGTLKSKRINETNSLNTIAKQLKT</sequence>
<dbReference type="AlphaFoldDB" id="A0A3P6V621"/>
<dbReference type="GO" id="GO:0006596">
    <property type="term" value="P:polyamine biosynthetic process"/>
    <property type="evidence" value="ECO:0007669"/>
    <property type="project" value="InterPro"/>
</dbReference>
<dbReference type="STRING" id="42156.A0A3P6V621"/>
<feature type="compositionally biased region" description="Polar residues" evidence="1">
    <location>
        <begin position="456"/>
        <end position="470"/>
    </location>
</feature>
<gene>
    <name evidence="3" type="ORF">NLS_LOCUS8256</name>
</gene>
<proteinExistence type="predicted"/>
<name>A0A3P6V621_LITSI</name>
<keyword evidence="4" id="KW-1185">Reference proteome</keyword>
<dbReference type="InterPro" id="IPR029066">
    <property type="entry name" value="PLP-binding_barrel"/>
</dbReference>
<dbReference type="PRINTS" id="PR01179">
    <property type="entry name" value="ODADCRBXLASE"/>
</dbReference>